<evidence type="ECO:0000256" key="5">
    <source>
        <dbReference type="ARBA" id="ARBA00053565"/>
    </source>
</evidence>
<organism evidence="8 9">
    <name type="scientific">Obba rivulosa</name>
    <dbReference type="NCBI Taxonomy" id="1052685"/>
    <lineage>
        <taxon>Eukaryota</taxon>
        <taxon>Fungi</taxon>
        <taxon>Dikarya</taxon>
        <taxon>Basidiomycota</taxon>
        <taxon>Agaricomycotina</taxon>
        <taxon>Agaricomycetes</taxon>
        <taxon>Polyporales</taxon>
        <taxon>Gelatoporiaceae</taxon>
        <taxon>Obba</taxon>
    </lineage>
</organism>
<protein>
    <recommendedName>
        <fullName evidence="6">V-type proton ATPase subunit C</fullName>
    </recommendedName>
</protein>
<evidence type="ECO:0000256" key="3">
    <source>
        <dbReference type="ARBA" id="ARBA00022781"/>
    </source>
</evidence>
<dbReference type="Gene3D" id="1.20.1460.10">
    <property type="entry name" value="subunit c (vma5p) of the yeast v-atpase, domain 2"/>
    <property type="match status" value="1"/>
</dbReference>
<dbReference type="Gene3D" id="3.30.70.100">
    <property type="match status" value="1"/>
</dbReference>
<dbReference type="Gene3D" id="3.30.70.1180">
    <property type="entry name" value="Vacuolar atp synthase subunit c, domain 1"/>
    <property type="match status" value="1"/>
</dbReference>
<gene>
    <name evidence="8" type="ORF">OBBRIDRAFT_809089</name>
</gene>
<sequence>MPSDQSTWLIAVPDNGEAETIHQELATKLPKGAVLADLPIPSFKTGTLNSLISLSDELPKQDAAFTTTIAKIVDTLRNLLNNDPAKLAQHVQVEEQSVDAYLLRGWRWNEGRYGVQRGLKDMADVLNKEMTSIDNVMKSKLNNYNLAKGQLLQMQRKKAGNLSVRSLADFVRKEHVLQDSEFMETLFVAVPKNLAKDWQTKYERLTPFVVPRSSTLIAQDDEYSLFSVVIFKRVHDDFTNKCRENKYIVRDFVFAEDSLDKQREELESADAAEKELWSELLALSRTNFSEAFQTLVHLKVLRIFVESVLRYGLPANYIGFFVKVRLRTASVIQPILASSHHAKFISLPRFCRPAVQPDPKSPKRTLGALSMQFSHFARRAGGPHAHGDKKGGGGEEAPGEYQTVLEQELFEFVLFEVPWIVL</sequence>
<dbReference type="EMBL" id="KV722330">
    <property type="protein sequence ID" value="OCH96592.1"/>
    <property type="molecule type" value="Genomic_DNA"/>
</dbReference>
<comment type="function">
    <text evidence="6">Subunit of the V1 complex of vacuolar(H+)-ATPase (V-ATPase), a multisubunit enzyme composed of a peripheral complex (V1) that hydrolyzes ATP and a membrane integral complex (V0) that translocates protons. V-ATPase is responsible for acidifying and maintaining the pH of intracellular compartments and in some cell types, is targeted to the plasma membrane, where it is responsible for acidifying the extracellular environment. Subunit C is necessary for the assembly of the catalytic sector of the enzyme and is likely to have a specific function in its catalytic activity.</text>
</comment>
<dbReference type="AlphaFoldDB" id="A0A8E2J8C3"/>
<keyword evidence="2 6" id="KW-0813">Transport</keyword>
<dbReference type="SUPFAM" id="SSF118203">
    <property type="entry name" value="Vacuolar ATP synthase subunit C"/>
    <property type="match status" value="1"/>
</dbReference>
<name>A0A8E2J8C3_9APHY</name>
<comment type="function">
    <text evidence="5">Subunit of the V1 complex of vacuolar(H+)-ATPase (V-ATPase), a multisubunit enzyme composed of a peripheral complex (V1) that hydrolyzes ATP and a membrane integral complex (V0) that translocates protons. V-ATPase is responsible for acidifying and maintaining the pH of intracellular compartments. Subunit C is necessary for the assembly of the catalytic sector of the enzyme and is likely to have a specific function in its catalytic activity. Reversibly leaves the enzyme after glucose depletion, causing the catalytic subcomplex V1 to detach from the V0 section.</text>
</comment>
<dbReference type="OrthoDB" id="6605928at2759"/>
<comment type="subunit">
    <text evidence="6">V-ATPase is a heteromultimeric enzyme composed of a peripheral catalytic V1 complex (components A to H) attached to an integral membrane V0 proton pore complex.</text>
</comment>
<evidence type="ECO:0000256" key="4">
    <source>
        <dbReference type="ARBA" id="ARBA00023065"/>
    </source>
</evidence>
<evidence type="ECO:0000256" key="7">
    <source>
        <dbReference type="SAM" id="MobiDB-lite"/>
    </source>
</evidence>
<dbReference type="Proteomes" id="UP000250043">
    <property type="component" value="Unassembled WGS sequence"/>
</dbReference>
<keyword evidence="3 6" id="KW-0375">Hydrogen ion transport</keyword>
<evidence type="ECO:0000313" key="8">
    <source>
        <dbReference type="EMBL" id="OCH96592.1"/>
    </source>
</evidence>
<dbReference type="InterPro" id="IPR036132">
    <property type="entry name" value="Vac_ATP_synth_c_sf"/>
</dbReference>
<comment type="similarity">
    <text evidence="1 6">Belongs to the V-ATPase C subunit family.</text>
</comment>
<dbReference type="GO" id="GO:0046961">
    <property type="term" value="F:proton-transporting ATPase activity, rotational mechanism"/>
    <property type="evidence" value="ECO:0007669"/>
    <property type="project" value="InterPro"/>
</dbReference>
<feature type="region of interest" description="Disordered" evidence="7">
    <location>
        <begin position="379"/>
        <end position="398"/>
    </location>
</feature>
<evidence type="ECO:0000256" key="1">
    <source>
        <dbReference type="ARBA" id="ARBA00006138"/>
    </source>
</evidence>
<accession>A0A8E2J8C3</accession>
<dbReference type="Pfam" id="PF03223">
    <property type="entry name" value="V-ATPase_C"/>
    <property type="match status" value="1"/>
</dbReference>
<evidence type="ECO:0000256" key="2">
    <source>
        <dbReference type="ARBA" id="ARBA00022448"/>
    </source>
</evidence>
<reference evidence="8 9" key="1">
    <citation type="submission" date="2016-07" db="EMBL/GenBank/DDBJ databases">
        <title>Draft genome of the white-rot fungus Obba rivulosa 3A-2.</title>
        <authorList>
            <consortium name="DOE Joint Genome Institute"/>
            <person name="Miettinen O."/>
            <person name="Riley R."/>
            <person name="Acob R."/>
            <person name="Barry K."/>
            <person name="Cullen D."/>
            <person name="De Vries R."/>
            <person name="Hainaut M."/>
            <person name="Hatakka A."/>
            <person name="Henrissat B."/>
            <person name="Hilden K."/>
            <person name="Kuo R."/>
            <person name="Labutti K."/>
            <person name="Lipzen A."/>
            <person name="Makela M.R."/>
            <person name="Sandor L."/>
            <person name="Spatafora J.W."/>
            <person name="Grigoriev I.V."/>
            <person name="Hibbett D.S."/>
        </authorList>
    </citation>
    <scope>NUCLEOTIDE SEQUENCE [LARGE SCALE GENOMIC DNA]</scope>
    <source>
        <strain evidence="8 9">3A-2</strain>
    </source>
</reference>
<dbReference type="PANTHER" id="PTHR10137:SF0">
    <property type="entry name" value="V-TYPE PROTON ATPASE SUBUNIT C"/>
    <property type="match status" value="1"/>
</dbReference>
<evidence type="ECO:0000313" key="9">
    <source>
        <dbReference type="Proteomes" id="UP000250043"/>
    </source>
</evidence>
<dbReference type="PANTHER" id="PTHR10137">
    <property type="entry name" value="V-TYPE PROTON ATPASE SUBUNIT C"/>
    <property type="match status" value="1"/>
</dbReference>
<keyword evidence="9" id="KW-1185">Reference proteome</keyword>
<evidence type="ECO:0000256" key="6">
    <source>
        <dbReference type="RuleBase" id="RU364010"/>
    </source>
</evidence>
<dbReference type="FunFam" id="3.30.70.100:FF:000002">
    <property type="entry name" value="V-type proton ATPase subunit C"/>
    <property type="match status" value="1"/>
</dbReference>
<dbReference type="GO" id="GO:0000221">
    <property type="term" value="C:vacuolar proton-transporting V-type ATPase, V1 domain"/>
    <property type="evidence" value="ECO:0007669"/>
    <property type="project" value="TreeGrafter"/>
</dbReference>
<dbReference type="InterPro" id="IPR004907">
    <property type="entry name" value="ATPase_V1-cplx_csu"/>
</dbReference>
<keyword evidence="4 6" id="KW-0406">Ion transport</keyword>
<proteinExistence type="inferred from homology"/>
<dbReference type="CDD" id="cd14785">
    <property type="entry name" value="V-ATPase_C"/>
    <property type="match status" value="1"/>
</dbReference>